<sequence>MYSLILILLVSLINLTLSSHSNPGHLKPFGTVGSLINIEEINGEYPNILKFFTYYLPKSEPILSRQVLMNDQYYNIWKTDEQLENEVEGLSKANIYVESMTQRQRTQMKFAEFFDKYQKEHLFFADNIPEILRKYIVVPRPLQCDDVLPTIQSAIMLINNINTSPLMVNEEYNSLVCLFRGNKRLTLVNTAKYPDIRHIVNPQNRQSQQTSVDPDRVDFDQFPEFTNIEYHVANLTAGDCLFIPINWVFQERSLDNTITVIYNIHHKQALNIDLNQIETCSKDDSYDSSFTLDQIDWASMQNEPRNFREIIMDLINTKSNTFEKWQETFSKHLSFDLASDSDTAAIFEELYGIIDLDGSGEVTIGEIELIKGAHQHHISDILYEIVKLVDEKQKSKTSKNDNREEALENEDTDEHLNLENYKTDL</sequence>
<dbReference type="Proteomes" id="UP000663868">
    <property type="component" value="Unassembled WGS sequence"/>
</dbReference>
<protein>
    <recommendedName>
        <fullName evidence="3">Cupin-like domain-containing protein</fullName>
    </recommendedName>
</protein>
<evidence type="ECO:0000259" key="3">
    <source>
        <dbReference type="Pfam" id="PF13621"/>
    </source>
</evidence>
<comment type="caution">
    <text evidence="5">The sequence shown here is derived from an EMBL/GenBank/DDBJ whole genome shotgun (WGS) entry which is preliminary data.</text>
</comment>
<proteinExistence type="predicted"/>
<feature type="compositionally biased region" description="Basic and acidic residues" evidence="1">
    <location>
        <begin position="394"/>
        <end position="406"/>
    </location>
</feature>
<gene>
    <name evidence="4" type="ORF">IZO911_LOCUS38840</name>
    <name evidence="5" type="ORF">KXQ929_LOCUS24426</name>
</gene>
<keyword evidence="2" id="KW-0732">Signal</keyword>
<dbReference type="InterPro" id="IPR018247">
    <property type="entry name" value="EF_Hand_1_Ca_BS"/>
</dbReference>
<dbReference type="PANTHER" id="PTHR12461:SF18">
    <property type="entry name" value="JMJC DOMAIN-CONTAINING PROTEIN"/>
    <property type="match status" value="1"/>
</dbReference>
<feature type="region of interest" description="Disordered" evidence="1">
    <location>
        <begin position="394"/>
        <end position="425"/>
    </location>
</feature>
<name>A0A819JB54_9BILA</name>
<dbReference type="Proteomes" id="UP000663860">
    <property type="component" value="Unassembled WGS sequence"/>
</dbReference>
<feature type="compositionally biased region" description="Basic and acidic residues" evidence="1">
    <location>
        <begin position="414"/>
        <end position="425"/>
    </location>
</feature>
<evidence type="ECO:0000313" key="5">
    <source>
        <dbReference type="EMBL" id="CAF3930316.1"/>
    </source>
</evidence>
<dbReference type="EMBL" id="CAJNOE010001116">
    <property type="protein sequence ID" value="CAF1388897.1"/>
    <property type="molecule type" value="Genomic_DNA"/>
</dbReference>
<accession>A0A819JB54</accession>
<evidence type="ECO:0000313" key="6">
    <source>
        <dbReference type="Proteomes" id="UP000663868"/>
    </source>
</evidence>
<feature type="domain" description="Cupin-like" evidence="3">
    <location>
        <begin position="52"/>
        <end position="263"/>
    </location>
</feature>
<dbReference type="PANTHER" id="PTHR12461">
    <property type="entry name" value="HYPOXIA-INDUCIBLE FACTOR 1 ALPHA INHIBITOR-RELATED"/>
    <property type="match status" value="1"/>
</dbReference>
<feature type="chain" id="PRO_5035693617" description="Cupin-like domain-containing protein" evidence="2">
    <location>
        <begin position="19"/>
        <end position="425"/>
    </location>
</feature>
<dbReference type="Pfam" id="PF13621">
    <property type="entry name" value="Cupin_8"/>
    <property type="match status" value="1"/>
</dbReference>
<dbReference type="SUPFAM" id="SSF51197">
    <property type="entry name" value="Clavaminate synthase-like"/>
    <property type="match status" value="1"/>
</dbReference>
<evidence type="ECO:0000256" key="2">
    <source>
        <dbReference type="SAM" id="SignalP"/>
    </source>
</evidence>
<dbReference type="EMBL" id="CAJOBB010002026">
    <property type="protein sequence ID" value="CAF3930316.1"/>
    <property type="molecule type" value="Genomic_DNA"/>
</dbReference>
<dbReference type="InterPro" id="IPR041667">
    <property type="entry name" value="Cupin_8"/>
</dbReference>
<feature type="signal peptide" evidence="2">
    <location>
        <begin position="1"/>
        <end position="18"/>
    </location>
</feature>
<evidence type="ECO:0000313" key="4">
    <source>
        <dbReference type="EMBL" id="CAF1388897.1"/>
    </source>
</evidence>
<reference evidence="5" key="1">
    <citation type="submission" date="2021-02" db="EMBL/GenBank/DDBJ databases">
        <authorList>
            <person name="Nowell W R."/>
        </authorList>
    </citation>
    <scope>NUCLEOTIDE SEQUENCE</scope>
</reference>
<dbReference type="AlphaFoldDB" id="A0A819JB54"/>
<organism evidence="5 6">
    <name type="scientific">Adineta steineri</name>
    <dbReference type="NCBI Taxonomy" id="433720"/>
    <lineage>
        <taxon>Eukaryota</taxon>
        <taxon>Metazoa</taxon>
        <taxon>Spiralia</taxon>
        <taxon>Gnathifera</taxon>
        <taxon>Rotifera</taxon>
        <taxon>Eurotatoria</taxon>
        <taxon>Bdelloidea</taxon>
        <taxon>Adinetida</taxon>
        <taxon>Adinetidae</taxon>
        <taxon>Adineta</taxon>
    </lineage>
</organism>
<evidence type="ECO:0000256" key="1">
    <source>
        <dbReference type="SAM" id="MobiDB-lite"/>
    </source>
</evidence>
<dbReference type="PROSITE" id="PS00018">
    <property type="entry name" value="EF_HAND_1"/>
    <property type="match status" value="1"/>
</dbReference>
<dbReference type="Gene3D" id="2.60.120.650">
    <property type="entry name" value="Cupin"/>
    <property type="match status" value="1"/>
</dbReference>